<evidence type="ECO:0000256" key="1">
    <source>
        <dbReference type="SAM" id="MobiDB-lite"/>
    </source>
</evidence>
<evidence type="ECO:0000313" key="3">
    <source>
        <dbReference type="Proteomes" id="UP000750711"/>
    </source>
</evidence>
<evidence type="ECO:0000313" key="2">
    <source>
        <dbReference type="EMBL" id="KAH0555817.1"/>
    </source>
</evidence>
<dbReference type="InterPro" id="IPR021109">
    <property type="entry name" value="Peptidase_aspartic_dom_sf"/>
</dbReference>
<dbReference type="Proteomes" id="UP000750711">
    <property type="component" value="Unassembled WGS sequence"/>
</dbReference>
<reference evidence="2" key="1">
    <citation type="submission" date="2021-03" db="EMBL/GenBank/DDBJ databases">
        <title>Comparative genomics and phylogenomic investigation of the class Geoglossomycetes provide insights into ecological specialization and systematics.</title>
        <authorList>
            <person name="Melie T."/>
            <person name="Pirro S."/>
            <person name="Miller A.N."/>
            <person name="Quandt A."/>
        </authorList>
    </citation>
    <scope>NUCLEOTIDE SEQUENCE</scope>
    <source>
        <strain evidence="2">CAQ_001_2017</strain>
    </source>
</reference>
<feature type="compositionally biased region" description="Polar residues" evidence="1">
    <location>
        <begin position="59"/>
        <end position="87"/>
    </location>
</feature>
<name>A0A9P8IHE8_9PEZI</name>
<dbReference type="CDD" id="cd00303">
    <property type="entry name" value="retropepsin_like"/>
    <property type="match status" value="1"/>
</dbReference>
<protein>
    <submittedName>
        <fullName evidence="2">Uncharacterized protein</fullName>
    </submittedName>
</protein>
<feature type="region of interest" description="Disordered" evidence="1">
    <location>
        <begin position="36"/>
        <end position="103"/>
    </location>
</feature>
<gene>
    <name evidence="2" type="ORF">GP486_006238</name>
</gene>
<comment type="caution">
    <text evidence="2">The sequence shown here is derived from an EMBL/GenBank/DDBJ whole genome shotgun (WGS) entry which is preliminary data.</text>
</comment>
<organism evidence="2 3">
    <name type="scientific">Trichoglossum hirsutum</name>
    <dbReference type="NCBI Taxonomy" id="265104"/>
    <lineage>
        <taxon>Eukaryota</taxon>
        <taxon>Fungi</taxon>
        <taxon>Dikarya</taxon>
        <taxon>Ascomycota</taxon>
        <taxon>Pezizomycotina</taxon>
        <taxon>Geoglossomycetes</taxon>
        <taxon>Geoglossales</taxon>
        <taxon>Geoglossaceae</taxon>
        <taxon>Trichoglossum</taxon>
    </lineage>
</organism>
<dbReference type="EMBL" id="JAGHQM010001343">
    <property type="protein sequence ID" value="KAH0555817.1"/>
    <property type="molecule type" value="Genomic_DNA"/>
</dbReference>
<dbReference type="AlphaFoldDB" id="A0A9P8IHE8"/>
<dbReference type="SUPFAM" id="SSF50630">
    <property type="entry name" value="Acid proteases"/>
    <property type="match status" value="1"/>
</dbReference>
<proteinExistence type="predicted"/>
<dbReference type="Gene3D" id="2.40.70.10">
    <property type="entry name" value="Acid Proteases"/>
    <property type="match status" value="1"/>
</dbReference>
<feature type="compositionally biased region" description="Basic and acidic residues" evidence="1">
    <location>
        <begin position="36"/>
        <end position="49"/>
    </location>
</feature>
<sequence>MLTRYANITAEALFRLRASFLRLSIREKLAKVKKKLLEPKNRKDDRKPPTEGQLEQAMSPVSTPAMTSGGSQSPDGTLSLRNSTTNRMPPKCLVAGSGTSRPGAVPIEAGPSSIPLANPISTIGGNVSSGSLLIRDIDLHVASGDGQKEIRRAILDTGAAISIMAKDVKEDLGYMMEPTDELIFPFNSEPIPALGLVKNVEWNFPDGARTFVEDFYVVDTDEFDTLIGYNCLWVNGILGLTTWGPPTDVLVRQARACPTAVRCAVY</sequence>
<accession>A0A9P8IHE8</accession>
<keyword evidence="3" id="KW-1185">Reference proteome</keyword>